<feature type="non-terminal residue" evidence="1">
    <location>
        <position position="1"/>
    </location>
</feature>
<gene>
    <name evidence="1" type="ORF">EJB05_15824</name>
</gene>
<reference evidence="1 2" key="1">
    <citation type="journal article" date="2019" name="Sci. Rep.">
        <title>A high-quality genome of Eragrostis curvula grass provides insights into Poaceae evolution and supports new strategies to enhance forage quality.</title>
        <authorList>
            <person name="Carballo J."/>
            <person name="Santos B.A.C.M."/>
            <person name="Zappacosta D."/>
            <person name="Garbus I."/>
            <person name="Selva J.P."/>
            <person name="Gallo C.A."/>
            <person name="Diaz A."/>
            <person name="Albertini E."/>
            <person name="Caccamo M."/>
            <person name="Echenique V."/>
        </authorList>
    </citation>
    <scope>NUCLEOTIDE SEQUENCE [LARGE SCALE GENOMIC DNA]</scope>
    <source>
        <strain evidence="2">cv. Victoria</strain>
        <tissue evidence="1">Leaf</tissue>
    </source>
</reference>
<evidence type="ECO:0000313" key="2">
    <source>
        <dbReference type="Proteomes" id="UP000324897"/>
    </source>
</evidence>
<keyword evidence="2" id="KW-1185">Reference proteome</keyword>
<dbReference type="Gramene" id="TVU34003">
    <property type="protein sequence ID" value="TVU34003"/>
    <property type="gene ID" value="EJB05_15824"/>
</dbReference>
<dbReference type="AlphaFoldDB" id="A0A5J9VD86"/>
<comment type="caution">
    <text evidence="1">The sequence shown here is derived from an EMBL/GenBank/DDBJ whole genome shotgun (WGS) entry which is preliminary data.</text>
</comment>
<accession>A0A5J9VD86</accession>
<name>A0A5J9VD86_9POAL</name>
<evidence type="ECO:0000313" key="1">
    <source>
        <dbReference type="EMBL" id="TVU34003.1"/>
    </source>
</evidence>
<proteinExistence type="predicted"/>
<sequence>MGIVMEAGRTALDSAGCAASRRISVVINVFGATWIHIRWCFRVAIMEDLANGDHSSRAQREWQRAVHHRRRTGWMAHKSWVEAARVWSSWLLEINCCAAKASRVVRGEASSLRTTLRPEFGFK</sequence>
<dbReference type="EMBL" id="RWGY01000009">
    <property type="protein sequence ID" value="TVU34003.1"/>
    <property type="molecule type" value="Genomic_DNA"/>
</dbReference>
<protein>
    <submittedName>
        <fullName evidence="1">Uncharacterized protein</fullName>
    </submittedName>
</protein>
<organism evidence="1 2">
    <name type="scientific">Eragrostis curvula</name>
    <name type="common">weeping love grass</name>
    <dbReference type="NCBI Taxonomy" id="38414"/>
    <lineage>
        <taxon>Eukaryota</taxon>
        <taxon>Viridiplantae</taxon>
        <taxon>Streptophyta</taxon>
        <taxon>Embryophyta</taxon>
        <taxon>Tracheophyta</taxon>
        <taxon>Spermatophyta</taxon>
        <taxon>Magnoliopsida</taxon>
        <taxon>Liliopsida</taxon>
        <taxon>Poales</taxon>
        <taxon>Poaceae</taxon>
        <taxon>PACMAD clade</taxon>
        <taxon>Chloridoideae</taxon>
        <taxon>Eragrostideae</taxon>
        <taxon>Eragrostidinae</taxon>
        <taxon>Eragrostis</taxon>
    </lineage>
</organism>
<dbReference type="Proteomes" id="UP000324897">
    <property type="component" value="Unassembled WGS sequence"/>
</dbReference>